<dbReference type="Pfam" id="PF13676">
    <property type="entry name" value="TIR_2"/>
    <property type="match status" value="1"/>
</dbReference>
<dbReference type="SUPFAM" id="SSF52200">
    <property type="entry name" value="Toll/Interleukin receptor TIR domain"/>
    <property type="match status" value="1"/>
</dbReference>
<organism evidence="2 3">
    <name type="scientific">Tautonia plasticadhaerens</name>
    <dbReference type="NCBI Taxonomy" id="2527974"/>
    <lineage>
        <taxon>Bacteria</taxon>
        <taxon>Pseudomonadati</taxon>
        <taxon>Planctomycetota</taxon>
        <taxon>Planctomycetia</taxon>
        <taxon>Isosphaerales</taxon>
        <taxon>Isosphaeraceae</taxon>
        <taxon>Tautonia</taxon>
    </lineage>
</organism>
<dbReference type="InterPro" id="IPR000157">
    <property type="entry name" value="TIR_dom"/>
</dbReference>
<dbReference type="AlphaFoldDB" id="A0A518HB66"/>
<keyword evidence="3" id="KW-1185">Reference proteome</keyword>
<gene>
    <name evidence="2" type="ORF">ElP_60530</name>
</gene>
<dbReference type="RefSeq" id="WP_145276353.1">
    <property type="nucleotide sequence ID" value="NZ_CP036426.1"/>
</dbReference>
<dbReference type="Gene3D" id="3.40.50.10140">
    <property type="entry name" value="Toll/interleukin-1 receptor homology (TIR) domain"/>
    <property type="match status" value="1"/>
</dbReference>
<dbReference type="InterPro" id="IPR035897">
    <property type="entry name" value="Toll_tir_struct_dom_sf"/>
</dbReference>
<dbReference type="KEGG" id="tpla:ElP_60530"/>
<reference evidence="2 3" key="1">
    <citation type="submission" date="2019-02" db="EMBL/GenBank/DDBJ databases">
        <title>Deep-cultivation of Planctomycetes and their phenomic and genomic characterization uncovers novel biology.</title>
        <authorList>
            <person name="Wiegand S."/>
            <person name="Jogler M."/>
            <person name="Boedeker C."/>
            <person name="Pinto D."/>
            <person name="Vollmers J."/>
            <person name="Rivas-Marin E."/>
            <person name="Kohn T."/>
            <person name="Peeters S.H."/>
            <person name="Heuer A."/>
            <person name="Rast P."/>
            <person name="Oberbeckmann S."/>
            <person name="Bunk B."/>
            <person name="Jeske O."/>
            <person name="Meyerdierks A."/>
            <person name="Storesund J.E."/>
            <person name="Kallscheuer N."/>
            <person name="Luecker S."/>
            <person name="Lage O.M."/>
            <person name="Pohl T."/>
            <person name="Merkel B.J."/>
            <person name="Hornburger P."/>
            <person name="Mueller R.-W."/>
            <person name="Bruemmer F."/>
            <person name="Labrenz M."/>
            <person name="Spormann A.M."/>
            <person name="Op den Camp H."/>
            <person name="Overmann J."/>
            <person name="Amann R."/>
            <person name="Jetten M.S.M."/>
            <person name="Mascher T."/>
            <person name="Medema M.H."/>
            <person name="Devos D.P."/>
            <person name="Kaster A.-K."/>
            <person name="Ovreas L."/>
            <person name="Rohde M."/>
            <person name="Galperin M.Y."/>
            <person name="Jogler C."/>
        </authorList>
    </citation>
    <scope>NUCLEOTIDE SEQUENCE [LARGE SCALE GENOMIC DNA]</scope>
    <source>
        <strain evidence="2 3">ElP</strain>
    </source>
</reference>
<proteinExistence type="predicted"/>
<evidence type="ECO:0000259" key="1">
    <source>
        <dbReference type="Pfam" id="PF13676"/>
    </source>
</evidence>
<accession>A0A518HB66</accession>
<dbReference type="GO" id="GO:0007165">
    <property type="term" value="P:signal transduction"/>
    <property type="evidence" value="ECO:0007669"/>
    <property type="project" value="InterPro"/>
</dbReference>
<dbReference type="Proteomes" id="UP000317835">
    <property type="component" value="Chromosome"/>
</dbReference>
<sequence length="201" mass="22141">MTKNEVTYDVFLSASTLDVGVAEVVRRSFESRGLTVFSALEMKAGVRFEDVIRSAMAEARIFVAILTRASMSSANFAVEFGAALAWGKFIYLLNAGISPRDMPAWLSHYRLAPISELDQVIDAILGAIEPLSEEQAVVLGEAYGAVGVASEQLSSRPSSLDQLTQRFNRRAGTSFSPERILQEVIRLRKRGDLPKLSRKTR</sequence>
<name>A0A518HB66_9BACT</name>
<feature type="domain" description="TIR" evidence="1">
    <location>
        <begin position="10"/>
        <end position="88"/>
    </location>
</feature>
<dbReference type="EMBL" id="CP036426">
    <property type="protein sequence ID" value="QDV38104.1"/>
    <property type="molecule type" value="Genomic_DNA"/>
</dbReference>
<evidence type="ECO:0000313" key="2">
    <source>
        <dbReference type="EMBL" id="QDV38104.1"/>
    </source>
</evidence>
<protein>
    <recommendedName>
        <fullName evidence="1">TIR domain-containing protein</fullName>
    </recommendedName>
</protein>
<evidence type="ECO:0000313" key="3">
    <source>
        <dbReference type="Proteomes" id="UP000317835"/>
    </source>
</evidence>